<gene>
    <name evidence="3" type="ORF">EFD62_09910</name>
</gene>
<sequence length="249" mass="29361">MGVENIYRDFAYIYDKLMYDVDYKEWADYIEKIFQEYEVKPSLIADLGCGTGNFCVEMDKKGYEMIGIDSSLDMLNCAKKKSEGRNILYLNQDMTDFELYGTVDAIVSLMDSINYLTYIKDIKKLLKLVKNYLNPGGLFIFDINTPYKFKNILKDNVFYDVSDEITYVWQNNFDSKRKICEFDITFFVKEGQYYNRYDEVHYERCYEIEELKKVIVSSGMTLVNVYDSMTLNRPLPKSERVFFVCKNGG</sequence>
<dbReference type="PANTHER" id="PTHR43861">
    <property type="entry name" value="TRANS-ACONITATE 2-METHYLTRANSFERASE-RELATED"/>
    <property type="match status" value="1"/>
</dbReference>
<dbReference type="GO" id="GO:0032259">
    <property type="term" value="P:methylation"/>
    <property type="evidence" value="ECO:0007669"/>
    <property type="project" value="UniProtKB-KW"/>
</dbReference>
<dbReference type="InterPro" id="IPR041698">
    <property type="entry name" value="Methyltransf_25"/>
</dbReference>
<organism evidence="3 4">
    <name type="scientific">Acetivibrio mesophilus</name>
    <dbReference type="NCBI Taxonomy" id="2487273"/>
    <lineage>
        <taxon>Bacteria</taxon>
        <taxon>Bacillati</taxon>
        <taxon>Bacillota</taxon>
        <taxon>Clostridia</taxon>
        <taxon>Eubacteriales</taxon>
        <taxon>Oscillospiraceae</taxon>
        <taxon>Acetivibrio</taxon>
    </lineage>
</organism>
<dbReference type="Proteomes" id="UP000289166">
    <property type="component" value="Unassembled WGS sequence"/>
</dbReference>
<dbReference type="Gene3D" id="3.40.50.150">
    <property type="entry name" value="Vaccinia Virus protein VP39"/>
    <property type="match status" value="1"/>
</dbReference>
<dbReference type="RefSeq" id="WP_128706054.1">
    <property type="nucleotide sequence ID" value="NZ_RLII01000011.1"/>
</dbReference>
<dbReference type="Gene3D" id="2.20.25.110">
    <property type="entry name" value="S-adenosyl-L-methionine-dependent methyltransferases"/>
    <property type="match status" value="1"/>
</dbReference>
<evidence type="ECO:0000259" key="2">
    <source>
        <dbReference type="Pfam" id="PF13649"/>
    </source>
</evidence>
<dbReference type="CDD" id="cd02440">
    <property type="entry name" value="AdoMet_MTases"/>
    <property type="match status" value="1"/>
</dbReference>
<protein>
    <submittedName>
        <fullName evidence="3">Class I SAM-dependent methyltransferase</fullName>
    </submittedName>
</protein>
<dbReference type="InterPro" id="IPR029063">
    <property type="entry name" value="SAM-dependent_MTases_sf"/>
</dbReference>
<dbReference type="AlphaFoldDB" id="A0A4Q0I7F9"/>
<dbReference type="EMBL" id="RLII01000011">
    <property type="protein sequence ID" value="RXE58942.1"/>
    <property type="molecule type" value="Genomic_DNA"/>
</dbReference>
<keyword evidence="1 3" id="KW-0808">Transferase</keyword>
<dbReference type="Pfam" id="PF13649">
    <property type="entry name" value="Methyltransf_25"/>
    <property type="match status" value="1"/>
</dbReference>
<dbReference type="GO" id="GO:0008168">
    <property type="term" value="F:methyltransferase activity"/>
    <property type="evidence" value="ECO:0007669"/>
    <property type="project" value="UniProtKB-KW"/>
</dbReference>
<dbReference type="OrthoDB" id="9811589at2"/>
<feature type="domain" description="Methyltransferase" evidence="2">
    <location>
        <begin position="44"/>
        <end position="137"/>
    </location>
</feature>
<evidence type="ECO:0000313" key="3">
    <source>
        <dbReference type="EMBL" id="RXE58942.1"/>
    </source>
</evidence>
<accession>A0A4Q0I7F9</accession>
<comment type="caution">
    <text evidence="3">The sequence shown here is derived from an EMBL/GenBank/DDBJ whole genome shotgun (WGS) entry which is preliminary data.</text>
</comment>
<evidence type="ECO:0000313" key="4">
    <source>
        <dbReference type="Proteomes" id="UP000289166"/>
    </source>
</evidence>
<evidence type="ECO:0000256" key="1">
    <source>
        <dbReference type="ARBA" id="ARBA00022679"/>
    </source>
</evidence>
<dbReference type="SUPFAM" id="SSF53335">
    <property type="entry name" value="S-adenosyl-L-methionine-dependent methyltransferases"/>
    <property type="match status" value="1"/>
</dbReference>
<proteinExistence type="predicted"/>
<keyword evidence="4" id="KW-1185">Reference proteome</keyword>
<keyword evidence="3" id="KW-0489">Methyltransferase</keyword>
<reference evidence="4" key="1">
    <citation type="submission" date="2018-11" db="EMBL/GenBank/DDBJ databases">
        <title>Genome sequencing of a novel mesophilic and cellulolytic organism within the genus Hungateiclostridium.</title>
        <authorList>
            <person name="Rettenmaier R."/>
            <person name="Liebl W."/>
            <person name="Zverlov V."/>
        </authorList>
    </citation>
    <scope>NUCLEOTIDE SEQUENCE [LARGE SCALE GENOMIC DNA]</scope>
    <source>
        <strain evidence="4">N2K1</strain>
    </source>
</reference>
<name>A0A4Q0I7F9_9FIRM</name>